<dbReference type="PANTHER" id="PTHR43265:SF1">
    <property type="entry name" value="ESTERASE ESTD"/>
    <property type="match status" value="1"/>
</dbReference>
<evidence type="ECO:0000313" key="3">
    <source>
        <dbReference type="EMBL" id="OHX15027.1"/>
    </source>
</evidence>
<dbReference type="PANTHER" id="PTHR43265">
    <property type="entry name" value="ESTERASE ESTD"/>
    <property type="match status" value="1"/>
</dbReference>
<feature type="chain" id="PRO_5010203937" description="Serine aminopeptidase S33 domain-containing protein" evidence="1">
    <location>
        <begin position="20"/>
        <end position="318"/>
    </location>
</feature>
<dbReference type="SUPFAM" id="SSF53474">
    <property type="entry name" value="alpha/beta-Hydrolases"/>
    <property type="match status" value="1"/>
</dbReference>
<dbReference type="STRING" id="1903179.BI347_12465"/>
<dbReference type="RefSeq" id="WP_071116411.1">
    <property type="nucleotide sequence ID" value="NZ_MKCS01000001.1"/>
</dbReference>
<dbReference type="GO" id="GO:0052689">
    <property type="term" value="F:carboxylic ester hydrolase activity"/>
    <property type="evidence" value="ECO:0007669"/>
    <property type="project" value="TreeGrafter"/>
</dbReference>
<keyword evidence="1" id="KW-0732">Signal</keyword>
<evidence type="ECO:0000313" key="4">
    <source>
        <dbReference type="Proteomes" id="UP000180088"/>
    </source>
</evidence>
<dbReference type="InterPro" id="IPR053145">
    <property type="entry name" value="AB_hydrolase_Est10"/>
</dbReference>
<comment type="caution">
    <text evidence="3">The sequence shown here is derived from an EMBL/GenBank/DDBJ whole genome shotgun (WGS) entry which is preliminary data.</text>
</comment>
<accession>A0A1S1X6J8</accession>
<reference evidence="3 4" key="1">
    <citation type="submission" date="2016-09" db="EMBL/GenBank/DDBJ databases">
        <title>Chromobacterium muskegensis sp. nov., an insecticidal bacterium isolated from Sphagnum bogs.</title>
        <authorList>
            <person name="Sparks M.E."/>
            <person name="Blackburn M.B."/>
            <person name="Gundersen-Rindal D.E."/>
            <person name="Mitchell A."/>
            <person name="Farrar R."/>
            <person name="Kuhar D."/>
        </authorList>
    </citation>
    <scope>NUCLEOTIDE SEQUENCE [LARGE SCALE GENOMIC DNA]</scope>
    <source>
        <strain evidence="3 4">37-2</strain>
    </source>
</reference>
<proteinExistence type="predicted"/>
<dbReference type="Pfam" id="PF12146">
    <property type="entry name" value="Hydrolase_4"/>
    <property type="match status" value="1"/>
</dbReference>
<gene>
    <name evidence="3" type="ORF">BI347_12465</name>
</gene>
<dbReference type="AlphaFoldDB" id="A0A1S1X6J8"/>
<dbReference type="EMBL" id="MKCS01000001">
    <property type="protein sequence ID" value="OHX15027.1"/>
    <property type="molecule type" value="Genomic_DNA"/>
</dbReference>
<dbReference type="Proteomes" id="UP000180088">
    <property type="component" value="Unassembled WGS sequence"/>
</dbReference>
<dbReference type="InterPro" id="IPR029058">
    <property type="entry name" value="AB_hydrolase_fold"/>
</dbReference>
<evidence type="ECO:0000259" key="2">
    <source>
        <dbReference type="Pfam" id="PF12146"/>
    </source>
</evidence>
<feature type="signal peptide" evidence="1">
    <location>
        <begin position="1"/>
        <end position="19"/>
    </location>
</feature>
<organism evidence="3 4">
    <name type="scientific">Chromobacterium sphagni</name>
    <dbReference type="NCBI Taxonomy" id="1903179"/>
    <lineage>
        <taxon>Bacteria</taxon>
        <taxon>Pseudomonadati</taxon>
        <taxon>Pseudomonadota</taxon>
        <taxon>Betaproteobacteria</taxon>
        <taxon>Neisseriales</taxon>
        <taxon>Chromobacteriaceae</taxon>
        <taxon>Chromobacterium</taxon>
    </lineage>
</organism>
<protein>
    <recommendedName>
        <fullName evidence="2">Serine aminopeptidase S33 domain-containing protein</fullName>
    </recommendedName>
</protein>
<name>A0A1S1X6J8_9NEIS</name>
<sequence length="318" mass="33642">MRLAFFAALLTIVSSQALAAIGQPIDLDAPSGRISGSLLLPDHAAKPPVALIIAGSGAIDRDGNYPGPPDGRIDNLKQLAQALSDAGIASLRYDKRAIAASRAAGLDEGKLHFDDYVADAAGWIAKLRADPRFSSVMVIGHGEGALIGMLAAGKQPVAVFVSLNGPARNAADILRAQLKPRLPEHLAKASERILQALQQGREADNVPGPLMVVYRPSIQPYLISWFRYTPSQVVQSLRIPMLIVQGTADRQVDKQEALALHTAQPDSRLALINGMDHLLHGDGSSSRPVSQQDQAPPLAPELAGTIAGFLKQAAPAEK</sequence>
<dbReference type="Gene3D" id="3.40.50.1820">
    <property type="entry name" value="alpha/beta hydrolase"/>
    <property type="match status" value="1"/>
</dbReference>
<dbReference type="OrthoDB" id="9809549at2"/>
<feature type="domain" description="Serine aminopeptidase S33" evidence="2">
    <location>
        <begin position="75"/>
        <end position="197"/>
    </location>
</feature>
<evidence type="ECO:0000256" key="1">
    <source>
        <dbReference type="SAM" id="SignalP"/>
    </source>
</evidence>
<dbReference type="InterPro" id="IPR022742">
    <property type="entry name" value="Hydrolase_4"/>
</dbReference>